<dbReference type="RefSeq" id="WP_178932606.1">
    <property type="nucleotide sequence ID" value="NZ_JACBAZ010000004.1"/>
</dbReference>
<protein>
    <submittedName>
        <fullName evidence="4">DUF3427 domain-containing protein</fullName>
    </submittedName>
</protein>
<dbReference type="InterPro" id="IPR027417">
    <property type="entry name" value="P-loop_NTPase"/>
</dbReference>
<gene>
    <name evidence="4" type="ORF">HW115_10295</name>
</gene>
<dbReference type="InterPro" id="IPR025202">
    <property type="entry name" value="PLD-like_dom"/>
</dbReference>
<evidence type="ECO:0000259" key="1">
    <source>
        <dbReference type="PROSITE" id="PS50035"/>
    </source>
</evidence>
<dbReference type="InterPro" id="IPR052511">
    <property type="entry name" value="ATP-dep_Helicase"/>
</dbReference>
<dbReference type="InterPro" id="IPR006935">
    <property type="entry name" value="Helicase/UvrB_N"/>
</dbReference>
<dbReference type="PROSITE" id="PS51192">
    <property type="entry name" value="HELICASE_ATP_BIND_1"/>
    <property type="match status" value="1"/>
</dbReference>
<evidence type="ECO:0000313" key="5">
    <source>
        <dbReference type="Proteomes" id="UP000557872"/>
    </source>
</evidence>
<proteinExistence type="predicted"/>
<dbReference type="CDD" id="cd18799">
    <property type="entry name" value="SF2_C_EcoAI-like"/>
    <property type="match status" value="1"/>
</dbReference>
<reference evidence="4 5" key="1">
    <citation type="submission" date="2020-07" db="EMBL/GenBank/DDBJ databases">
        <title>Roseicoccus Jingziensis gen. nov., sp. nov., isolated from coastal seawater.</title>
        <authorList>
            <person name="Feng X."/>
        </authorList>
    </citation>
    <scope>NUCLEOTIDE SEQUENCE [LARGE SCALE GENOMIC DNA]</scope>
    <source>
        <strain evidence="4 5">N1E253</strain>
    </source>
</reference>
<feature type="domain" description="Helicase C-terminal" evidence="3">
    <location>
        <begin position="543"/>
        <end position="702"/>
    </location>
</feature>
<dbReference type="CDD" id="cd18032">
    <property type="entry name" value="DEXHc_RE_I_III_res"/>
    <property type="match status" value="1"/>
</dbReference>
<name>A0A851GPD1_9BACT</name>
<dbReference type="Proteomes" id="UP000557872">
    <property type="component" value="Unassembled WGS sequence"/>
</dbReference>
<dbReference type="Pfam" id="PF00271">
    <property type="entry name" value="Helicase_C"/>
    <property type="match status" value="1"/>
</dbReference>
<dbReference type="SUPFAM" id="SSF56024">
    <property type="entry name" value="Phospholipase D/nuclease"/>
    <property type="match status" value="1"/>
</dbReference>
<dbReference type="PANTHER" id="PTHR47962">
    <property type="entry name" value="ATP-DEPENDENT HELICASE LHR-RELATED-RELATED"/>
    <property type="match status" value="1"/>
</dbReference>
<dbReference type="AlphaFoldDB" id="A0A851GPD1"/>
<keyword evidence="5" id="KW-1185">Reference proteome</keyword>
<dbReference type="GO" id="GO:0006793">
    <property type="term" value="P:phosphorus metabolic process"/>
    <property type="evidence" value="ECO:0007669"/>
    <property type="project" value="UniProtKB-ARBA"/>
</dbReference>
<dbReference type="InterPro" id="IPR001650">
    <property type="entry name" value="Helicase_C-like"/>
</dbReference>
<dbReference type="InterPro" id="IPR021835">
    <property type="entry name" value="DUF3427"/>
</dbReference>
<dbReference type="InterPro" id="IPR001736">
    <property type="entry name" value="PLipase_D/transphosphatidylase"/>
</dbReference>
<comment type="caution">
    <text evidence="4">The sequence shown here is derived from an EMBL/GenBank/DDBJ whole genome shotgun (WGS) entry which is preliminary data.</text>
</comment>
<organism evidence="4 5">
    <name type="scientific">Oceaniferula marina</name>
    <dbReference type="NCBI Taxonomy" id="2748318"/>
    <lineage>
        <taxon>Bacteria</taxon>
        <taxon>Pseudomonadati</taxon>
        <taxon>Verrucomicrobiota</taxon>
        <taxon>Verrucomicrobiia</taxon>
        <taxon>Verrucomicrobiales</taxon>
        <taxon>Verrucomicrobiaceae</taxon>
        <taxon>Oceaniferula</taxon>
    </lineage>
</organism>
<evidence type="ECO:0000259" key="2">
    <source>
        <dbReference type="PROSITE" id="PS51192"/>
    </source>
</evidence>
<sequence>MEKLNEGIYENLLTDELSQKLKALDQKHRIARLETPDKALTADYLTRSLAEHIKRSLHIVGKAKNNERERYELANRILQTISEYDESLDFLSDQHYMDEEKNLLTEISEPDTKSIVRPSTPLASPSLFTGSSGSPQLGKELELELESADRVDMLVSFIKTAGINLLYPALEKFTQRGGKLRIITTTYLGASDPAAIHKLKSLANTEIKVSYDTKHSRLHAKAYFIHRNSGLSCAYIGSANISHAAMTSGLEWTVKLPMQELPDLFRRCEAQFESYWESPSFKAYHNDDFEYLVEATRREKYPTANTTTKLTTFTLRPFEHQSIVLDELEEARTQRDQFRNLVVAATGTGKTMIAAFDYLRLCEEGKQRPKLLFLAHRKEILEQAQDSFRQVLIDGDFGDSLYDGRQPAKHDHLFCSVPSFNSRSLITEFGPNYWDIVILDEAHHGKAASYQNILRSLNPKILLGLTATPERTDGSTIAENFDSPLASEIRLPDALEKKLLCPFHYYAVSDNVDFSSLSWKRGKYDQTELNNLLTGDDLRVSLIIKKIIEYLPSPLDPDTFDHLHVKGLGFCVSQDHAHFMADRFNAAGIRATALDSNTPADVRRSARNDLKSGAINFVFTVDLFNEGVDIPSVNCLLFLRPTESHVIYLQQFGRGLRHSKDKEQVTILDFIGKERKEFRYDLRLKALLPGKRNDLTKEIDVGFPHLPAGCSIQFERTAKERVIRNIRRTYNNPDIRVDEAFSEWKGNQAPSFKEFIHRSEEIPTEILTRKSWSDWKEASQFQTIPECNGRAPELHSLARASMITSPRYLQHLHDLLYASTAQLQELVKNPYTPSAYYLLWNKPSKVTGFTSYFEAFRLLKENKRYTSDLLEILEYARSNQTTRVQVSLPFPSPLELHGQYTMREVSSAFGKASLESSGPAGTGVIPVKELKLYLHFVTFEKNEKLFSESTMYRDYLSSRSKLHWESQSNTSQATPTGQNYIHHQERGYTVLFFARLRKSEGRLTSPFTYLGPAQFISAKSDRPIEMVWELNHPVTHSFFHEAKLAAGIA</sequence>
<dbReference type="PROSITE" id="PS50035">
    <property type="entry name" value="PLD"/>
    <property type="match status" value="1"/>
</dbReference>
<accession>A0A851GPD1</accession>
<dbReference type="Pfam" id="PF11907">
    <property type="entry name" value="DUF3427"/>
    <property type="match status" value="1"/>
</dbReference>
<dbReference type="Pfam" id="PF13091">
    <property type="entry name" value="PLDc_2"/>
    <property type="match status" value="1"/>
</dbReference>
<dbReference type="InterPro" id="IPR014001">
    <property type="entry name" value="Helicase_ATP-bd"/>
</dbReference>
<dbReference type="GO" id="GO:0003677">
    <property type="term" value="F:DNA binding"/>
    <property type="evidence" value="ECO:0007669"/>
    <property type="project" value="InterPro"/>
</dbReference>
<dbReference type="GO" id="GO:0016887">
    <property type="term" value="F:ATP hydrolysis activity"/>
    <property type="evidence" value="ECO:0007669"/>
    <property type="project" value="TreeGrafter"/>
</dbReference>
<dbReference type="PANTHER" id="PTHR47962:SF7">
    <property type="entry name" value="MITOCHONDRIAL ATP-DEPENDENT HELICASE IRC3-RELATED"/>
    <property type="match status" value="1"/>
</dbReference>
<dbReference type="EMBL" id="JACBAZ010000004">
    <property type="protein sequence ID" value="NWK56004.1"/>
    <property type="molecule type" value="Genomic_DNA"/>
</dbReference>
<evidence type="ECO:0000259" key="3">
    <source>
        <dbReference type="PROSITE" id="PS51194"/>
    </source>
</evidence>
<evidence type="ECO:0000313" key="4">
    <source>
        <dbReference type="EMBL" id="NWK56004.1"/>
    </source>
</evidence>
<dbReference type="Gene3D" id="3.40.50.300">
    <property type="entry name" value="P-loop containing nucleotide triphosphate hydrolases"/>
    <property type="match status" value="2"/>
</dbReference>
<dbReference type="SMART" id="SM00487">
    <property type="entry name" value="DEXDc"/>
    <property type="match status" value="1"/>
</dbReference>
<feature type="domain" description="Helicase ATP-binding" evidence="2">
    <location>
        <begin position="331"/>
        <end position="487"/>
    </location>
</feature>
<dbReference type="GO" id="GO:0005524">
    <property type="term" value="F:ATP binding"/>
    <property type="evidence" value="ECO:0007669"/>
    <property type="project" value="InterPro"/>
</dbReference>
<dbReference type="PROSITE" id="PS51194">
    <property type="entry name" value="HELICASE_CTER"/>
    <property type="match status" value="1"/>
</dbReference>
<dbReference type="SMART" id="SM00490">
    <property type="entry name" value="HELICc"/>
    <property type="match status" value="1"/>
</dbReference>
<dbReference type="Pfam" id="PF04851">
    <property type="entry name" value="ResIII"/>
    <property type="match status" value="1"/>
</dbReference>
<dbReference type="SUPFAM" id="SSF52540">
    <property type="entry name" value="P-loop containing nucleoside triphosphate hydrolases"/>
    <property type="match status" value="1"/>
</dbReference>
<feature type="domain" description="PLD phosphodiesterase" evidence="1">
    <location>
        <begin position="214"/>
        <end position="245"/>
    </location>
</feature>
<dbReference type="Gene3D" id="3.30.870.10">
    <property type="entry name" value="Endonuclease Chain A"/>
    <property type="match status" value="1"/>
</dbReference>